<name>A0A1T4QPA5_VIBCI</name>
<dbReference type="InterPro" id="IPR006056">
    <property type="entry name" value="RidA"/>
</dbReference>
<evidence type="ECO:0000256" key="1">
    <source>
        <dbReference type="ARBA" id="ARBA00010552"/>
    </source>
</evidence>
<dbReference type="RefSeq" id="WP_078926601.1">
    <property type="nucleotide sequence ID" value="NZ_FUXB01000010.1"/>
</dbReference>
<evidence type="ECO:0000313" key="2">
    <source>
        <dbReference type="EMBL" id="SKA05447.1"/>
    </source>
</evidence>
<gene>
    <name evidence="2" type="ORF">SAMN02745782_02231</name>
</gene>
<organism evidence="2 3">
    <name type="scientific">Vibrio cincinnatiensis DSM 19608</name>
    <dbReference type="NCBI Taxonomy" id="1123491"/>
    <lineage>
        <taxon>Bacteria</taxon>
        <taxon>Pseudomonadati</taxon>
        <taxon>Pseudomonadota</taxon>
        <taxon>Gammaproteobacteria</taxon>
        <taxon>Vibrionales</taxon>
        <taxon>Vibrionaceae</taxon>
        <taxon>Vibrio</taxon>
    </lineage>
</organism>
<comment type="similarity">
    <text evidence="1">Belongs to the RutC family.</text>
</comment>
<dbReference type="SUPFAM" id="SSF55298">
    <property type="entry name" value="YjgF-like"/>
    <property type="match status" value="1"/>
</dbReference>
<dbReference type="OrthoDB" id="9803101at2"/>
<dbReference type="PANTHER" id="PTHR11803">
    <property type="entry name" value="2-IMINOBUTANOATE/2-IMINOPROPANOATE DEAMINASE RIDA"/>
    <property type="match status" value="1"/>
</dbReference>
<sequence>MKTKIHTEQAPAAIGPYVQGIAHNGVIYTSGQLPLDPETMSFVSGGIKKQTKQSLLNLKAILDESGSSLENVIKTTCFLSDMNNFMAFNEVYEEVFGIDNPPARSCVEVARLPKDALVEIEAIAITDK</sequence>
<accession>A0A1T4QPA5</accession>
<dbReference type="InterPro" id="IPR019897">
    <property type="entry name" value="RidA_CS"/>
</dbReference>
<dbReference type="Pfam" id="PF01042">
    <property type="entry name" value="Ribonuc_L-PSP"/>
    <property type="match status" value="1"/>
</dbReference>
<evidence type="ECO:0000313" key="3">
    <source>
        <dbReference type="Proteomes" id="UP000190834"/>
    </source>
</evidence>
<protein>
    <submittedName>
        <fullName evidence="2">Reactive intermediate/imine deaminase</fullName>
    </submittedName>
</protein>
<dbReference type="AlphaFoldDB" id="A0A1T4QPA5"/>
<dbReference type="NCBIfam" id="TIGR00004">
    <property type="entry name" value="Rid family detoxifying hydrolase"/>
    <property type="match status" value="1"/>
</dbReference>
<proteinExistence type="inferred from homology"/>
<dbReference type="GO" id="GO:0019239">
    <property type="term" value="F:deaminase activity"/>
    <property type="evidence" value="ECO:0007669"/>
    <property type="project" value="TreeGrafter"/>
</dbReference>
<dbReference type="GO" id="GO:0005829">
    <property type="term" value="C:cytosol"/>
    <property type="evidence" value="ECO:0007669"/>
    <property type="project" value="TreeGrafter"/>
</dbReference>
<dbReference type="GeneID" id="70584457"/>
<dbReference type="PANTHER" id="PTHR11803:SF58">
    <property type="entry name" value="PROTEIN HMF1-RELATED"/>
    <property type="match status" value="1"/>
</dbReference>
<dbReference type="InterPro" id="IPR035959">
    <property type="entry name" value="RutC-like_sf"/>
</dbReference>
<dbReference type="Gene3D" id="3.30.1330.40">
    <property type="entry name" value="RutC-like"/>
    <property type="match status" value="1"/>
</dbReference>
<dbReference type="CDD" id="cd00448">
    <property type="entry name" value="YjgF_YER057c_UK114_family"/>
    <property type="match status" value="1"/>
</dbReference>
<dbReference type="InterPro" id="IPR006175">
    <property type="entry name" value="YjgF/YER057c/UK114"/>
</dbReference>
<dbReference type="EMBL" id="FUXB01000010">
    <property type="protein sequence ID" value="SKA05447.1"/>
    <property type="molecule type" value="Genomic_DNA"/>
</dbReference>
<dbReference type="STRING" id="1123491.SAMN02745782_02231"/>
<dbReference type="FunFam" id="3.30.1330.40:FF:000001">
    <property type="entry name" value="L-PSP family endoribonuclease"/>
    <property type="match status" value="1"/>
</dbReference>
<dbReference type="PROSITE" id="PS01094">
    <property type="entry name" value="UPF0076"/>
    <property type="match status" value="1"/>
</dbReference>
<dbReference type="Proteomes" id="UP000190834">
    <property type="component" value="Unassembled WGS sequence"/>
</dbReference>
<reference evidence="3" key="1">
    <citation type="submission" date="2017-02" db="EMBL/GenBank/DDBJ databases">
        <authorList>
            <person name="Varghese N."/>
            <person name="Submissions S."/>
        </authorList>
    </citation>
    <scope>NUCLEOTIDE SEQUENCE [LARGE SCALE GENOMIC DNA]</scope>
    <source>
        <strain evidence="3">DSM 19608</strain>
    </source>
</reference>
<keyword evidence="3" id="KW-1185">Reference proteome</keyword>